<evidence type="ECO:0000313" key="1">
    <source>
        <dbReference type="EMBL" id="MBB4987176.1"/>
    </source>
</evidence>
<comment type="caution">
    <text evidence="1">The sequence shown here is derived from an EMBL/GenBank/DDBJ whole genome shotgun (WGS) entry which is preliminary data.</text>
</comment>
<organism evidence="1 2">
    <name type="scientific">Streptomyces nymphaeiformis</name>
    <dbReference type="NCBI Taxonomy" id="2663842"/>
    <lineage>
        <taxon>Bacteria</taxon>
        <taxon>Bacillati</taxon>
        <taxon>Actinomycetota</taxon>
        <taxon>Actinomycetes</taxon>
        <taxon>Kitasatosporales</taxon>
        <taxon>Streptomycetaceae</taxon>
        <taxon>Streptomyces</taxon>
    </lineage>
</organism>
<evidence type="ECO:0000313" key="2">
    <source>
        <dbReference type="Proteomes" id="UP000582643"/>
    </source>
</evidence>
<dbReference type="EMBL" id="JACHJY010000017">
    <property type="protein sequence ID" value="MBB4987176.1"/>
    <property type="molecule type" value="Genomic_DNA"/>
</dbReference>
<keyword evidence="2" id="KW-1185">Reference proteome</keyword>
<gene>
    <name evidence="1" type="ORF">GGE06_008148</name>
</gene>
<proteinExistence type="predicted"/>
<name>A0A7W7U9K1_9ACTN</name>
<protein>
    <submittedName>
        <fullName evidence="1">Uncharacterized protein</fullName>
    </submittedName>
</protein>
<accession>A0A7W7U9K1</accession>
<dbReference type="AlphaFoldDB" id="A0A7W7U9K1"/>
<dbReference type="Proteomes" id="UP000582643">
    <property type="component" value="Unassembled WGS sequence"/>
</dbReference>
<sequence length="91" mass="9856">MSKFGSFADVCADSPSAFLGTDEAREESALDLAGLASELRFSGGVTIASTRRIVEAMVEVDLERLQGEFGAGVHTLYLERLQQRSTTLRCL</sequence>
<dbReference type="RefSeq" id="WP_181924755.1">
    <property type="nucleotide sequence ID" value="NZ_JACHJY010000017.1"/>
</dbReference>
<reference evidence="1 2" key="1">
    <citation type="submission" date="2020-08" db="EMBL/GenBank/DDBJ databases">
        <title>Genomic Encyclopedia of Type Strains, Phase III (KMG-III): the genomes of soil and plant-associated and newly described type strains.</title>
        <authorList>
            <person name="Whitman W."/>
        </authorList>
    </citation>
    <scope>NUCLEOTIDE SEQUENCE [LARGE SCALE GENOMIC DNA]</scope>
    <source>
        <strain evidence="1 2">SFB5A</strain>
    </source>
</reference>